<sequence>MLGSGTTQRLPLAAATSHAIQRPHAVFSPGEPGIAAPQMELPTVSAGQGDFSLGVQSVQQYWRGHEVSGDGADRLGEPSGTGAIGGDDRGVPGIEKGGKFIGRGAWRQRHLPYYAELQVIGLLDRMVHAASLCQSLLPLLNASQGLRLTREVTRLLALDLGAISLVRDHLEPNRLQLGNALVNLASNALELSSGDTTLEDDRTAICTLVSVIDQLKNPRPHTEKACSRYYKDKMRSILQTADKVRIYLTQALEELVRAMAPSQGLTPANFEQKLRVIRALYRVHSNHIARDSSLRFYIVAVQEELGLKPILGPHHHQMANTELPLLMDLEKEIDQAVLNSGGRPPQPQESVSHQSIAVSSELLARSRELPPLVQLYGVPMHEQQQGGFTPGPPAFVASTGPTTLQEPGQIVFPNIPQHRQGTETPPRQGSSGFFASSSHRVNDETTASPPFLMPRLHAPPQGFRGAHWQFLQTPNLAALQSHQRVSVSPSPTRFLPQQPLMGAASASSESRSSINYESFQAFPSAFSGPEFGTPVGLMNANLQDAQRAPSMLLGRASSEEESSSRDEPKGSEGTGATMPVDSMWARWRFPPSHHPPAVFYPGPRQSRRDLVGAQPREDVPFQHHNLFGHIGQPSWTQTSPAFFSQPLRRESGQMHQPRQEGAIRGGVESQMLEGLLGSLRLEDSTSRGADDSSRE</sequence>
<accession>U6M8L5</accession>
<name>U6M8L5_EIMMA</name>
<dbReference type="GeneID" id="25336986"/>
<dbReference type="EMBL" id="HG721838">
    <property type="protein sequence ID" value="CDJ60371.1"/>
    <property type="molecule type" value="Genomic_DNA"/>
</dbReference>
<organism evidence="2 3">
    <name type="scientific">Eimeria maxima</name>
    <name type="common">Coccidian parasite</name>
    <dbReference type="NCBI Taxonomy" id="5804"/>
    <lineage>
        <taxon>Eukaryota</taxon>
        <taxon>Sar</taxon>
        <taxon>Alveolata</taxon>
        <taxon>Apicomplexa</taxon>
        <taxon>Conoidasida</taxon>
        <taxon>Coccidia</taxon>
        <taxon>Eucoccidiorida</taxon>
        <taxon>Eimeriorina</taxon>
        <taxon>Eimeriidae</taxon>
        <taxon>Eimeria</taxon>
    </lineage>
</organism>
<reference evidence="2" key="2">
    <citation type="submission" date="2013-10" db="EMBL/GenBank/DDBJ databases">
        <authorList>
            <person name="Aslett M."/>
        </authorList>
    </citation>
    <scope>NUCLEOTIDE SEQUENCE [LARGE SCALE GENOMIC DNA]</scope>
    <source>
        <strain evidence="2">Weybridge</strain>
    </source>
</reference>
<protein>
    <submittedName>
        <fullName evidence="2">Uncharacterized protein</fullName>
    </submittedName>
</protein>
<evidence type="ECO:0000313" key="3">
    <source>
        <dbReference type="Proteomes" id="UP000030763"/>
    </source>
</evidence>
<dbReference type="VEuPathDB" id="ToxoDB:EMWEY_00030000"/>
<feature type="compositionally biased region" description="Polar residues" evidence="1">
    <location>
        <begin position="418"/>
        <end position="448"/>
    </location>
</feature>
<dbReference type="OMA" id="EHRTAIC"/>
<feature type="region of interest" description="Disordered" evidence="1">
    <location>
        <begin position="554"/>
        <end position="578"/>
    </location>
</feature>
<evidence type="ECO:0000313" key="2">
    <source>
        <dbReference type="EMBL" id="CDJ60371.1"/>
    </source>
</evidence>
<dbReference type="Proteomes" id="UP000030763">
    <property type="component" value="Unassembled WGS sequence"/>
</dbReference>
<dbReference type="OrthoDB" id="348183at2759"/>
<reference evidence="2" key="1">
    <citation type="submission" date="2013-10" db="EMBL/GenBank/DDBJ databases">
        <title>Genomic analysis of the causative agents of coccidiosis in chickens.</title>
        <authorList>
            <person name="Reid A.J."/>
            <person name="Blake D."/>
            <person name="Billington K."/>
            <person name="Browne H."/>
            <person name="Dunn M."/>
            <person name="Hung S."/>
            <person name="Kawahara F."/>
            <person name="Miranda-Saavedra D."/>
            <person name="Mourier T."/>
            <person name="Nagra H."/>
            <person name="Otto T.D."/>
            <person name="Rawlings N."/>
            <person name="Sanchez A."/>
            <person name="Sanders M."/>
            <person name="Subramaniam C."/>
            <person name="Tay Y."/>
            <person name="Dear P."/>
            <person name="Doerig C."/>
            <person name="Gruber A."/>
            <person name="Parkinson J."/>
            <person name="Shirley M."/>
            <person name="Wan K.L."/>
            <person name="Berriman M."/>
            <person name="Tomley F."/>
            <person name="Pain A."/>
        </authorList>
    </citation>
    <scope>NUCLEOTIDE SEQUENCE [LARGE SCALE GENOMIC DNA]</scope>
    <source>
        <strain evidence="2">Weybridge</strain>
    </source>
</reference>
<feature type="region of interest" description="Disordered" evidence="1">
    <location>
        <begin position="67"/>
        <end position="89"/>
    </location>
</feature>
<gene>
    <name evidence="2" type="ORF">EMWEY_00030000</name>
</gene>
<feature type="region of interest" description="Disordered" evidence="1">
    <location>
        <begin position="418"/>
        <end position="450"/>
    </location>
</feature>
<feature type="region of interest" description="Disordered" evidence="1">
    <location>
        <begin position="675"/>
        <end position="695"/>
    </location>
</feature>
<evidence type="ECO:0000256" key="1">
    <source>
        <dbReference type="SAM" id="MobiDB-lite"/>
    </source>
</evidence>
<feature type="compositionally biased region" description="Basic and acidic residues" evidence="1">
    <location>
        <begin position="67"/>
        <end position="76"/>
    </location>
</feature>
<keyword evidence="3" id="KW-1185">Reference proteome</keyword>
<dbReference type="RefSeq" id="XP_013337021.1">
    <property type="nucleotide sequence ID" value="XM_013481567.1"/>
</dbReference>
<feature type="compositionally biased region" description="Basic and acidic residues" evidence="1">
    <location>
        <begin position="680"/>
        <end position="695"/>
    </location>
</feature>
<proteinExistence type="predicted"/>
<dbReference type="AlphaFoldDB" id="U6M8L5"/>